<feature type="coiled-coil region" evidence="1">
    <location>
        <begin position="238"/>
        <end position="265"/>
    </location>
</feature>
<dbReference type="PANTHER" id="PTHR33180:SF31">
    <property type="entry name" value="POLYPROTEIN PROTEIN"/>
    <property type="match status" value="1"/>
</dbReference>
<keyword evidence="1" id="KW-0175">Coiled coil</keyword>
<dbReference type="Proteomes" id="UP000011115">
    <property type="component" value="Unassembled WGS sequence"/>
</dbReference>
<protein>
    <recommendedName>
        <fullName evidence="4">Polyprotein protein</fullName>
    </recommendedName>
</protein>
<reference evidence="3" key="1">
    <citation type="journal article" date="2011" name="Nature">
        <title>Genome sequence and analysis of the tuber crop potato.</title>
        <authorList>
            <consortium name="The Potato Genome Sequencing Consortium"/>
        </authorList>
    </citation>
    <scope>NUCLEOTIDE SEQUENCE [LARGE SCALE GENOMIC DNA]</scope>
    <source>
        <strain evidence="3">cv. DM1-3 516 R44</strain>
    </source>
</reference>
<dbReference type="PaxDb" id="4113-PGSC0003DMT400089323"/>
<dbReference type="HOGENOM" id="CLU_029307_12_2_1"/>
<dbReference type="Gramene" id="PGSC0003DMT400089323">
    <property type="protein sequence ID" value="PGSC0003DMT400089323"/>
    <property type="gene ID" value="PGSC0003DMG400038894"/>
</dbReference>
<evidence type="ECO:0008006" key="4">
    <source>
        <dbReference type="Google" id="ProtNLM"/>
    </source>
</evidence>
<proteinExistence type="predicted"/>
<dbReference type="PANTHER" id="PTHR33180">
    <property type="entry name" value="PHOTOSYSTEM II CP43 REACTION CENTER PROTEIN"/>
    <property type="match status" value="1"/>
</dbReference>
<organism evidence="2 3">
    <name type="scientific">Solanum tuberosum</name>
    <name type="common">Potato</name>
    <dbReference type="NCBI Taxonomy" id="4113"/>
    <lineage>
        <taxon>Eukaryota</taxon>
        <taxon>Viridiplantae</taxon>
        <taxon>Streptophyta</taxon>
        <taxon>Embryophyta</taxon>
        <taxon>Tracheophyta</taxon>
        <taxon>Spermatophyta</taxon>
        <taxon>Magnoliopsida</taxon>
        <taxon>eudicotyledons</taxon>
        <taxon>Gunneridae</taxon>
        <taxon>Pentapetalae</taxon>
        <taxon>asterids</taxon>
        <taxon>lamiids</taxon>
        <taxon>Solanales</taxon>
        <taxon>Solanaceae</taxon>
        <taxon>Solanoideae</taxon>
        <taxon>Solaneae</taxon>
        <taxon>Solanum</taxon>
    </lineage>
</organism>
<dbReference type="InParanoid" id="M1DHX8"/>
<keyword evidence="3" id="KW-1185">Reference proteome</keyword>
<evidence type="ECO:0000313" key="2">
    <source>
        <dbReference type="EnsemblPlants" id="PGSC0003DMT400089323"/>
    </source>
</evidence>
<evidence type="ECO:0000256" key="1">
    <source>
        <dbReference type="SAM" id="Coils"/>
    </source>
</evidence>
<dbReference type="EnsemblPlants" id="PGSC0003DMT400089323">
    <property type="protein sequence ID" value="PGSC0003DMT400089323"/>
    <property type="gene ID" value="PGSC0003DMG400038894"/>
</dbReference>
<accession>M1DHX8</accession>
<reference evidence="2" key="2">
    <citation type="submission" date="2015-06" db="UniProtKB">
        <authorList>
            <consortium name="EnsemblPlants"/>
        </authorList>
    </citation>
    <scope>IDENTIFICATION</scope>
    <source>
        <strain evidence="2">DM1-3 516 R44</strain>
    </source>
</reference>
<dbReference type="AlphaFoldDB" id="M1DHX8"/>
<sequence>MNRLMTEGLRTIIEEKRLSTNGVIEWYPEIWCTIKARKEKRCHIQAGGLRGRQGQEDDYQNMIKTKSSETIKSWLAHLFSGGNPNWVEAGVQIGKKDLNVAARRIEAEYLKHEVEKKKAALVDSSLAVDTDTLPAEGVLPTPAPGPLGTSSVVPFMTLSSSTAPLPPRSADTVASYRPPHTQAAILQMGKLAHCTDRRASRIEATVPGMIERSLTNVMTPLSVFIDALATRIAVCEKGQGATNEVMALKAAIAELRNDVDQLKSTDMSMIFGTVKISTCQLI</sequence>
<name>M1DHX8_SOLTU</name>
<evidence type="ECO:0000313" key="3">
    <source>
        <dbReference type="Proteomes" id="UP000011115"/>
    </source>
</evidence>